<proteinExistence type="predicted"/>
<gene>
    <name evidence="1" type="ORF">PHYBOEH_011279</name>
</gene>
<dbReference type="AlphaFoldDB" id="A0A8T1VIM7"/>
<reference evidence="1" key="1">
    <citation type="submission" date="2021-02" db="EMBL/GenBank/DDBJ databases">
        <authorList>
            <person name="Palmer J.M."/>
        </authorList>
    </citation>
    <scope>NUCLEOTIDE SEQUENCE</scope>
    <source>
        <strain evidence="1">SCRP23</strain>
    </source>
</reference>
<comment type="caution">
    <text evidence="1">The sequence shown here is derived from an EMBL/GenBank/DDBJ whole genome shotgun (WGS) entry which is preliminary data.</text>
</comment>
<dbReference type="EMBL" id="JAGDFL010000830">
    <property type="protein sequence ID" value="KAG7380941.1"/>
    <property type="molecule type" value="Genomic_DNA"/>
</dbReference>
<protein>
    <submittedName>
        <fullName evidence="1">Uncharacterized protein</fullName>
    </submittedName>
</protein>
<evidence type="ECO:0000313" key="2">
    <source>
        <dbReference type="Proteomes" id="UP000693981"/>
    </source>
</evidence>
<sequence length="138" mass="15629">MREVRRATEAWEASIKASDAQDVANEAEERNTLDNERTVEVTMEIEAMAKALGSKSKTLQAEPRTMTTQVRTVARTMLKETKVKAMIVRTMRMATVLMMTTLETTKIATVEEHADAKTTQMRLAILLQPRVREKECKS</sequence>
<name>A0A8T1VIM7_9STRA</name>
<evidence type="ECO:0000313" key="1">
    <source>
        <dbReference type="EMBL" id="KAG7380941.1"/>
    </source>
</evidence>
<dbReference type="Proteomes" id="UP000693981">
    <property type="component" value="Unassembled WGS sequence"/>
</dbReference>
<keyword evidence="2" id="KW-1185">Reference proteome</keyword>
<accession>A0A8T1VIM7</accession>
<organism evidence="1 2">
    <name type="scientific">Phytophthora boehmeriae</name>
    <dbReference type="NCBI Taxonomy" id="109152"/>
    <lineage>
        <taxon>Eukaryota</taxon>
        <taxon>Sar</taxon>
        <taxon>Stramenopiles</taxon>
        <taxon>Oomycota</taxon>
        <taxon>Peronosporomycetes</taxon>
        <taxon>Peronosporales</taxon>
        <taxon>Peronosporaceae</taxon>
        <taxon>Phytophthora</taxon>
    </lineage>
</organism>